<dbReference type="Proteomes" id="UP000721844">
    <property type="component" value="Unassembled WGS sequence"/>
</dbReference>
<accession>A0A963Z0I8</accession>
<dbReference type="PROSITE" id="PS51257">
    <property type="entry name" value="PROKAR_LIPOPROTEIN"/>
    <property type="match status" value="1"/>
</dbReference>
<dbReference type="AlphaFoldDB" id="A0A963Z0I8"/>
<gene>
    <name evidence="2" type="ORF">ACELLULO517_10315</name>
</gene>
<evidence type="ECO:0000313" key="3">
    <source>
        <dbReference type="Proteomes" id="UP000721844"/>
    </source>
</evidence>
<name>A0A963Z0I8_9PROT</name>
<feature type="signal peptide" evidence="1">
    <location>
        <begin position="1"/>
        <end position="21"/>
    </location>
</feature>
<reference evidence="2 3" key="1">
    <citation type="journal article" date="2021" name="Microorganisms">
        <title>Acidisoma silvae sp. nov. and Acidisomacellulosilytica sp. nov., Two Acidophilic Bacteria Isolated from Decaying Wood, Hydrolyzing Cellulose and Producing Poly-3-hydroxybutyrate.</title>
        <authorList>
            <person name="Mieszkin S."/>
            <person name="Pouder E."/>
            <person name="Uroz S."/>
            <person name="Simon-Colin C."/>
            <person name="Alain K."/>
        </authorList>
    </citation>
    <scope>NUCLEOTIDE SEQUENCE [LARGE SCALE GENOMIC DNA]</scope>
    <source>
        <strain evidence="2 3">HW T5.17</strain>
    </source>
</reference>
<dbReference type="EMBL" id="JAESVA010000003">
    <property type="protein sequence ID" value="MCB8880627.1"/>
    <property type="molecule type" value="Genomic_DNA"/>
</dbReference>
<comment type="caution">
    <text evidence="2">The sequence shown here is derived from an EMBL/GenBank/DDBJ whole genome shotgun (WGS) entry which is preliminary data.</text>
</comment>
<protein>
    <submittedName>
        <fullName evidence="2">Uncharacterized protein</fullName>
    </submittedName>
</protein>
<proteinExistence type="predicted"/>
<sequence>MRSFFFAMIAWVALGIGPAAAQSCNPSFAIDNESGFTIDGMVTRGVGDSGWSAQQLAANQVIDSGYKLSFNFSSTSVTAFDVKVTFLMNGSEEDSTWGNVDLCTITLMTITYDSTASLFNASFQ</sequence>
<evidence type="ECO:0000256" key="1">
    <source>
        <dbReference type="SAM" id="SignalP"/>
    </source>
</evidence>
<dbReference type="RefSeq" id="WP_227307288.1">
    <property type="nucleotide sequence ID" value="NZ_JAESVA010000003.1"/>
</dbReference>
<feature type="chain" id="PRO_5037263349" evidence="1">
    <location>
        <begin position="22"/>
        <end position="124"/>
    </location>
</feature>
<evidence type="ECO:0000313" key="2">
    <source>
        <dbReference type="EMBL" id="MCB8880627.1"/>
    </source>
</evidence>
<keyword evidence="3" id="KW-1185">Reference proteome</keyword>
<keyword evidence="1" id="KW-0732">Signal</keyword>
<organism evidence="2 3">
    <name type="scientific">Acidisoma cellulosilyticum</name>
    <dbReference type="NCBI Taxonomy" id="2802395"/>
    <lineage>
        <taxon>Bacteria</taxon>
        <taxon>Pseudomonadati</taxon>
        <taxon>Pseudomonadota</taxon>
        <taxon>Alphaproteobacteria</taxon>
        <taxon>Acetobacterales</taxon>
        <taxon>Acidocellaceae</taxon>
        <taxon>Acidisoma</taxon>
    </lineage>
</organism>